<dbReference type="AlphaFoldDB" id="A0A9Q3EB20"/>
<evidence type="ECO:0000256" key="1">
    <source>
        <dbReference type="SAM" id="MobiDB-lite"/>
    </source>
</evidence>
<evidence type="ECO:0000313" key="3">
    <source>
        <dbReference type="Proteomes" id="UP000765509"/>
    </source>
</evidence>
<protein>
    <submittedName>
        <fullName evidence="2">Uncharacterized protein</fullName>
    </submittedName>
</protein>
<feature type="compositionally biased region" description="Polar residues" evidence="1">
    <location>
        <begin position="13"/>
        <end position="26"/>
    </location>
</feature>
<keyword evidence="3" id="KW-1185">Reference proteome</keyword>
<evidence type="ECO:0000313" key="2">
    <source>
        <dbReference type="EMBL" id="MBW0515668.1"/>
    </source>
</evidence>
<name>A0A9Q3EB20_9BASI</name>
<dbReference type="Proteomes" id="UP000765509">
    <property type="component" value="Unassembled WGS sequence"/>
</dbReference>
<gene>
    <name evidence="2" type="ORF">O181_055383</name>
</gene>
<reference evidence="2" key="1">
    <citation type="submission" date="2021-03" db="EMBL/GenBank/DDBJ databases">
        <title>Draft genome sequence of rust myrtle Austropuccinia psidii MF-1, a brazilian biotype.</title>
        <authorList>
            <person name="Quecine M.C."/>
            <person name="Pachon D.M.R."/>
            <person name="Bonatelli M.L."/>
            <person name="Correr F.H."/>
            <person name="Franceschini L.M."/>
            <person name="Leite T.F."/>
            <person name="Margarido G.R.A."/>
            <person name="Almeida C.A."/>
            <person name="Ferrarezi J.A."/>
            <person name="Labate C.A."/>
        </authorList>
    </citation>
    <scope>NUCLEOTIDE SEQUENCE</scope>
    <source>
        <strain evidence="2">MF-1</strain>
    </source>
</reference>
<proteinExistence type="predicted"/>
<comment type="caution">
    <text evidence="2">The sequence shown here is derived from an EMBL/GenBank/DDBJ whole genome shotgun (WGS) entry which is preliminary data.</text>
</comment>
<organism evidence="2 3">
    <name type="scientific">Austropuccinia psidii MF-1</name>
    <dbReference type="NCBI Taxonomy" id="1389203"/>
    <lineage>
        <taxon>Eukaryota</taxon>
        <taxon>Fungi</taxon>
        <taxon>Dikarya</taxon>
        <taxon>Basidiomycota</taxon>
        <taxon>Pucciniomycotina</taxon>
        <taxon>Pucciniomycetes</taxon>
        <taxon>Pucciniales</taxon>
        <taxon>Sphaerophragmiaceae</taxon>
        <taxon>Austropuccinia</taxon>
    </lineage>
</organism>
<feature type="region of interest" description="Disordered" evidence="1">
    <location>
        <begin position="1"/>
        <end position="26"/>
    </location>
</feature>
<dbReference type="EMBL" id="AVOT02024767">
    <property type="protein sequence ID" value="MBW0515668.1"/>
    <property type="molecule type" value="Genomic_DNA"/>
</dbReference>
<sequence>MPQIPGNAKELNQLPTSASKNGSKISDMVSSNELGIEVESLVHENNQDPQFLPECEHKFMLNINNLSKPDFSHSLYFSSAFKLSKAKFEKLSEGKYSVTLCTNSRFWERQGSFQE</sequence>
<accession>A0A9Q3EB20</accession>